<accession>V9Z3T0</accession>
<dbReference type="EMBL" id="KF602048">
    <property type="protein sequence ID" value="AHE39192.1"/>
    <property type="molecule type" value="Genomic_DNA"/>
</dbReference>
<geneLocation type="plasmid" evidence="1">
    <name>pFRL3</name>
</geneLocation>
<organism evidence="1">
    <name type="scientific">Streptomyces sp. FR1</name>
    <dbReference type="NCBI Taxonomy" id="349971"/>
    <lineage>
        <taxon>Bacteria</taxon>
        <taxon>Bacillati</taxon>
        <taxon>Actinomycetota</taxon>
        <taxon>Actinomycetes</taxon>
        <taxon>Kitasatosporales</taxon>
        <taxon>Streptomycetaceae</taxon>
        <taxon>Streptomyces</taxon>
    </lineage>
</organism>
<protein>
    <submittedName>
        <fullName evidence="1">Putative transcriptional regulator</fullName>
    </submittedName>
</protein>
<name>V9Z3T0_9ACTN</name>
<gene>
    <name evidence="1" type="ORF">pFRL3_415c</name>
</gene>
<dbReference type="Gene3D" id="1.25.40.10">
    <property type="entry name" value="Tetratricopeptide repeat domain"/>
    <property type="match status" value="1"/>
</dbReference>
<proteinExistence type="predicted"/>
<sequence length="336" mass="35937">MDTTRRELVLIAGGTLTATLLAWITADPVAAGQMTTGERLGEAAVARVEGRAAALRHTDDADGGAVILEETSSALALVAGLLRNRSYKDHHGARLYGVASDLARQRAAAMLDVHGDCADGTFNTALRAARMAGDDTLGANCLNFWTVSAYNTGRYADAEAMASTGLAAVRGRSTPRVEAMLTSRRGRARAHLGDARCWQDFDRAEALLAKAEGHPDPDWAYWFDEAELAGARASSHRDLGQSGPAADGFARVHDLIDPVHVRTTALYTARQADALLDQGEVERACATAHRALDLTEEISSHRSTGPLLDLTERLGRFKTTPAARDFRERAHAVLAA</sequence>
<keyword evidence="1" id="KW-0614">Plasmid</keyword>
<dbReference type="InterPro" id="IPR011990">
    <property type="entry name" value="TPR-like_helical_dom_sf"/>
</dbReference>
<dbReference type="AlphaFoldDB" id="V9Z3T0"/>
<evidence type="ECO:0000313" key="1">
    <source>
        <dbReference type="EMBL" id="AHE39192.1"/>
    </source>
</evidence>
<reference evidence="1" key="1">
    <citation type="submission" date="2013-09" db="EMBL/GenBank/DDBJ databases">
        <title>Complete nucleotide sequence of Streptomyces linear plasmid pFRL3.</title>
        <authorList>
            <person name="Chen Z."/>
            <person name="Fang P."/>
            <person name="Qin Z."/>
        </authorList>
    </citation>
    <scope>NUCLEOTIDE SEQUENCE</scope>
    <source>
        <plasmid evidence="1">pFRL3</plasmid>
    </source>
</reference>